<protein>
    <recommendedName>
        <fullName evidence="2">Xrn1 N-terminal domain-containing protein</fullName>
    </recommendedName>
</protein>
<evidence type="ECO:0000313" key="4">
    <source>
        <dbReference type="Proteomes" id="UP000264820"/>
    </source>
</evidence>
<name>A0A3Q2YD46_HIPCM</name>
<proteinExistence type="inferred from homology"/>
<dbReference type="OMA" id="HFRITEQ"/>
<dbReference type="GO" id="GO:0000956">
    <property type="term" value="P:nuclear-transcribed mRNA catabolic process"/>
    <property type="evidence" value="ECO:0007669"/>
    <property type="project" value="TreeGrafter"/>
</dbReference>
<dbReference type="Pfam" id="PF03159">
    <property type="entry name" value="XRN_N"/>
    <property type="match status" value="1"/>
</dbReference>
<dbReference type="PANTHER" id="PTHR12341:SF7">
    <property type="entry name" value="5'-3' EXORIBONUCLEASE 1"/>
    <property type="match status" value="1"/>
</dbReference>
<sequence>MGVPKFYRWISERYPCLSEVVKEHQIPEFDNLYLDMNGIIHQCSHPNDEDVHFRISEEKIFADIFHYLEVLFRIIKPRKVFFMAVDGVAPRAKMNQQRGRRFRWVQSRFTADIIS</sequence>
<dbReference type="Gene3D" id="3.40.50.12390">
    <property type="match status" value="1"/>
</dbReference>
<comment type="similarity">
    <text evidence="1">Belongs to the 5'-3' exonuclease family.</text>
</comment>
<dbReference type="InterPro" id="IPR004859">
    <property type="entry name" value="Xrn1_N"/>
</dbReference>
<dbReference type="GO" id="GO:0003723">
    <property type="term" value="F:RNA binding"/>
    <property type="evidence" value="ECO:0007669"/>
    <property type="project" value="TreeGrafter"/>
</dbReference>
<organism evidence="3 4">
    <name type="scientific">Hippocampus comes</name>
    <name type="common">Tiger tail seahorse</name>
    <dbReference type="NCBI Taxonomy" id="109280"/>
    <lineage>
        <taxon>Eukaryota</taxon>
        <taxon>Metazoa</taxon>
        <taxon>Chordata</taxon>
        <taxon>Craniata</taxon>
        <taxon>Vertebrata</taxon>
        <taxon>Euteleostomi</taxon>
        <taxon>Actinopterygii</taxon>
        <taxon>Neopterygii</taxon>
        <taxon>Teleostei</taxon>
        <taxon>Neoteleostei</taxon>
        <taxon>Acanthomorphata</taxon>
        <taxon>Syngnathiaria</taxon>
        <taxon>Syngnathiformes</taxon>
        <taxon>Syngnathoidei</taxon>
        <taxon>Syngnathidae</taxon>
        <taxon>Hippocampus</taxon>
    </lineage>
</organism>
<feature type="domain" description="Xrn1 N-terminal" evidence="2">
    <location>
        <begin position="1"/>
        <end position="107"/>
    </location>
</feature>
<accession>A0A3Q2YD46</accession>
<dbReference type="GO" id="GO:0016075">
    <property type="term" value="P:rRNA catabolic process"/>
    <property type="evidence" value="ECO:0007669"/>
    <property type="project" value="TreeGrafter"/>
</dbReference>
<dbReference type="Proteomes" id="UP000264820">
    <property type="component" value="Unplaced"/>
</dbReference>
<keyword evidence="4" id="KW-1185">Reference proteome</keyword>
<dbReference type="GO" id="GO:0004534">
    <property type="term" value="F:5'-3' RNA exonuclease activity"/>
    <property type="evidence" value="ECO:0007669"/>
    <property type="project" value="TreeGrafter"/>
</dbReference>
<dbReference type="Ensembl" id="ENSHCOT00000017870.1">
    <property type="protein sequence ID" value="ENSHCOP00000011221.1"/>
    <property type="gene ID" value="ENSHCOG00000013992.1"/>
</dbReference>
<reference evidence="3" key="1">
    <citation type="submission" date="2025-08" db="UniProtKB">
        <authorList>
            <consortium name="Ensembl"/>
        </authorList>
    </citation>
    <scope>IDENTIFICATION</scope>
</reference>
<dbReference type="AlphaFoldDB" id="A0A3Q2YD46"/>
<dbReference type="STRING" id="109280.ENSHCOP00000011221"/>
<evidence type="ECO:0000313" key="3">
    <source>
        <dbReference type="Ensembl" id="ENSHCOP00000011221.1"/>
    </source>
</evidence>
<evidence type="ECO:0000259" key="2">
    <source>
        <dbReference type="Pfam" id="PF03159"/>
    </source>
</evidence>
<dbReference type="PANTHER" id="PTHR12341">
    <property type="entry name" value="5'-&gt;3' EXORIBONUCLEASE"/>
    <property type="match status" value="1"/>
</dbReference>
<dbReference type="GO" id="GO:0005634">
    <property type="term" value="C:nucleus"/>
    <property type="evidence" value="ECO:0007669"/>
    <property type="project" value="TreeGrafter"/>
</dbReference>
<reference evidence="3" key="2">
    <citation type="submission" date="2025-09" db="UniProtKB">
        <authorList>
            <consortium name="Ensembl"/>
        </authorList>
    </citation>
    <scope>IDENTIFICATION</scope>
</reference>
<dbReference type="InterPro" id="IPR027073">
    <property type="entry name" value="5_3_exoribonuclease"/>
</dbReference>
<evidence type="ECO:0000256" key="1">
    <source>
        <dbReference type="ARBA" id="ARBA00038299"/>
    </source>
</evidence>
<dbReference type="GeneTree" id="ENSGT00670000098080"/>